<dbReference type="InterPro" id="IPR003713">
    <property type="entry name" value="FliS"/>
</dbReference>
<evidence type="ECO:0000313" key="3">
    <source>
        <dbReference type="EMBL" id="RGZ90313.1"/>
    </source>
</evidence>
<dbReference type="EMBL" id="QSJS01000017">
    <property type="protein sequence ID" value="RHD92574.1"/>
    <property type="molecule type" value="Genomic_DNA"/>
</dbReference>
<evidence type="ECO:0000313" key="5">
    <source>
        <dbReference type="EMBL" id="RHD92574.1"/>
    </source>
</evidence>
<evidence type="ECO:0000313" key="7">
    <source>
        <dbReference type="Proteomes" id="UP000095673"/>
    </source>
</evidence>
<reference evidence="8 9" key="2">
    <citation type="submission" date="2018-08" db="EMBL/GenBank/DDBJ databases">
        <title>A genome reference for cultivated species of the human gut microbiota.</title>
        <authorList>
            <person name="Zou Y."/>
            <person name="Xue W."/>
            <person name="Luo G."/>
        </authorList>
    </citation>
    <scope>NUCLEOTIDE SEQUENCE [LARGE SCALE GENOMIC DNA]</scope>
    <source>
        <strain evidence="2 11">AF12-8</strain>
        <strain evidence="5 9">AM30-13AC</strain>
        <strain evidence="4 10">AM44-1AT</strain>
        <strain evidence="3 8">AM47-6BH</strain>
    </source>
</reference>
<dbReference type="GO" id="GO:0044780">
    <property type="term" value="P:bacterial-type flagellum assembly"/>
    <property type="evidence" value="ECO:0007669"/>
    <property type="project" value="InterPro"/>
</dbReference>
<dbReference type="Gene3D" id="1.20.120.340">
    <property type="entry name" value="Flagellar protein FliS"/>
    <property type="match status" value="1"/>
</dbReference>
<dbReference type="Proteomes" id="UP000324325">
    <property type="component" value="Unassembled WGS sequence"/>
</dbReference>
<dbReference type="EMBL" id="CYXM01000005">
    <property type="protein sequence ID" value="CUM98208.1"/>
    <property type="molecule type" value="Genomic_DNA"/>
</dbReference>
<dbReference type="OrthoDB" id="1767099at2"/>
<accession>A0A173TAB0</accession>
<evidence type="ECO:0008006" key="13">
    <source>
        <dbReference type="Google" id="ProtNLM"/>
    </source>
</evidence>
<evidence type="ECO:0000313" key="9">
    <source>
        <dbReference type="Proteomes" id="UP000284835"/>
    </source>
</evidence>
<dbReference type="Proteomes" id="UP000286341">
    <property type="component" value="Unassembled WGS sequence"/>
</dbReference>
<proteinExistence type="predicted"/>
<dbReference type="EMBL" id="QSAE01000019">
    <property type="protein sequence ID" value="RGW39945.1"/>
    <property type="molecule type" value="Genomic_DNA"/>
</dbReference>
<sequence length="157" mass="17582">MKNELKQELTRRLCACNNGGLVLVMYDIYFGFSDDVKNALVSEDREALRKGVSDVQAALDELMGALDFKYPLAGQLYPLYSYCKRLFSTVLYSLDVSVVDEADVIMKKLRNSFETAAADDKSAPLMDNAQKVYAGMTYGRGRLTESFINDDNRGFLA</sequence>
<organism evidence="1 7">
    <name type="scientific">Agathobacter rectalis</name>
    <dbReference type="NCBI Taxonomy" id="39491"/>
    <lineage>
        <taxon>Bacteria</taxon>
        <taxon>Bacillati</taxon>
        <taxon>Bacillota</taxon>
        <taxon>Clostridia</taxon>
        <taxon>Lachnospirales</taxon>
        <taxon>Lachnospiraceae</taxon>
        <taxon>Agathobacter</taxon>
    </lineage>
</organism>
<dbReference type="EMBL" id="VSTG01000027">
    <property type="protein sequence ID" value="TYL55631.1"/>
    <property type="molecule type" value="Genomic_DNA"/>
</dbReference>
<evidence type="ECO:0000313" key="8">
    <source>
        <dbReference type="Proteomes" id="UP000283721"/>
    </source>
</evidence>
<reference evidence="1 7" key="1">
    <citation type="submission" date="2015-09" db="EMBL/GenBank/DDBJ databases">
        <authorList>
            <consortium name="Pathogen Informatics"/>
        </authorList>
    </citation>
    <scope>NUCLEOTIDE SEQUENCE [LARGE SCALE GENOMIC DNA]</scope>
    <source>
        <strain evidence="1 7">2789STDY5834968</strain>
    </source>
</reference>
<dbReference type="EMBL" id="QSFB01000007">
    <property type="protein sequence ID" value="RHA14332.1"/>
    <property type="molecule type" value="Genomic_DNA"/>
</dbReference>
<dbReference type="Proteomes" id="UP000283721">
    <property type="component" value="Unassembled WGS sequence"/>
</dbReference>
<evidence type="ECO:0000313" key="10">
    <source>
        <dbReference type="Proteomes" id="UP000286341"/>
    </source>
</evidence>
<dbReference type="SUPFAM" id="SSF101116">
    <property type="entry name" value="Flagellar export chaperone FliS"/>
    <property type="match status" value="1"/>
</dbReference>
<evidence type="ECO:0000313" key="1">
    <source>
        <dbReference type="EMBL" id="CUM98208.1"/>
    </source>
</evidence>
<dbReference type="AlphaFoldDB" id="A0A173TAB0"/>
<evidence type="ECO:0000313" key="12">
    <source>
        <dbReference type="Proteomes" id="UP000324325"/>
    </source>
</evidence>
<dbReference type="Pfam" id="PF02561">
    <property type="entry name" value="FliS"/>
    <property type="match status" value="1"/>
</dbReference>
<reference evidence="6 12" key="4">
    <citation type="submission" date="2019-09" db="EMBL/GenBank/DDBJ databases">
        <title>Strain-level analysis of Eubacterium rectale using genomes from metagenomes.</title>
        <authorList>
            <person name="Karcher N."/>
            <person name="Segata N."/>
        </authorList>
    </citation>
    <scope>NUCLEOTIDE SEQUENCE [LARGE SCALE GENOMIC DNA]</scope>
    <source>
        <strain evidence="6 12">L2-21</strain>
    </source>
</reference>
<evidence type="ECO:0000313" key="11">
    <source>
        <dbReference type="Proteomes" id="UP000286581"/>
    </source>
</evidence>
<dbReference type="Proteomes" id="UP000286581">
    <property type="component" value="Unassembled WGS sequence"/>
</dbReference>
<evidence type="ECO:0000313" key="6">
    <source>
        <dbReference type="EMBL" id="TYL55631.1"/>
    </source>
</evidence>
<dbReference type="InterPro" id="IPR036584">
    <property type="entry name" value="FliS_sf"/>
</dbReference>
<name>A0A173TAB0_9FIRM</name>
<protein>
    <recommendedName>
        <fullName evidence="13">Flagellar protein FliS</fullName>
    </recommendedName>
</protein>
<reference evidence="6 12" key="3">
    <citation type="submission" date="2019-08" db="EMBL/GenBank/DDBJ databases">
        <authorList>
            <person name="Duncan S."/>
            <person name="Walker A."/>
        </authorList>
    </citation>
    <scope>NUCLEOTIDE SEQUENCE [LARGE SCALE GENOMIC DNA]</scope>
    <source>
        <strain evidence="6 12">L2-21</strain>
    </source>
</reference>
<evidence type="ECO:0000313" key="2">
    <source>
        <dbReference type="EMBL" id="RGW39945.1"/>
    </source>
</evidence>
<dbReference type="Proteomes" id="UP000284835">
    <property type="component" value="Unassembled WGS sequence"/>
</dbReference>
<dbReference type="EMBL" id="QSES01000023">
    <property type="protein sequence ID" value="RGZ90313.1"/>
    <property type="molecule type" value="Genomic_DNA"/>
</dbReference>
<gene>
    <name evidence="5" type="ORF">DW775_11760</name>
    <name evidence="4" type="ORF">DW948_06505</name>
    <name evidence="3" type="ORF">DW967_11970</name>
    <name evidence="2" type="ORF">DWV78_07465</name>
    <name evidence="1" type="ORF">ERS852580_01445</name>
    <name evidence="6" type="ORF">FYL37_14520</name>
</gene>
<dbReference type="Proteomes" id="UP000095673">
    <property type="component" value="Unassembled WGS sequence"/>
</dbReference>
<evidence type="ECO:0000313" key="4">
    <source>
        <dbReference type="EMBL" id="RHA14332.1"/>
    </source>
</evidence>
<dbReference type="RefSeq" id="WP_055237921.1">
    <property type="nucleotide sequence ID" value="NZ_CYXM01000005.1"/>
</dbReference>